<evidence type="ECO:0000313" key="1">
    <source>
        <dbReference type="EMBL" id="ORE16848.1"/>
    </source>
</evidence>
<organism evidence="1 2">
    <name type="scientific">Rhizopus microsporus</name>
    <dbReference type="NCBI Taxonomy" id="58291"/>
    <lineage>
        <taxon>Eukaryota</taxon>
        <taxon>Fungi</taxon>
        <taxon>Fungi incertae sedis</taxon>
        <taxon>Mucoromycota</taxon>
        <taxon>Mucoromycotina</taxon>
        <taxon>Mucoromycetes</taxon>
        <taxon>Mucorales</taxon>
        <taxon>Mucorineae</taxon>
        <taxon>Rhizopodaceae</taxon>
        <taxon>Rhizopus</taxon>
    </lineage>
</organism>
<sequence>MPKKKNAKGIPSDVNQYIDQVMEPGSDPYTSSSHNINNLTGQKTDKRKIYKADGIIRLETYMDLEVLILETASDFSHGNYPKTAFDNSKDTFALLSMLKTIADQYKHASVEEFKKKILQSEDFSNREEQIVSLVIFFLNLKNFLEEITNTIAALKGQHEENEKY</sequence>
<gene>
    <name evidence="1" type="ORF">BCV71DRAFT_236337</name>
</gene>
<reference evidence="1 2" key="1">
    <citation type="journal article" date="2016" name="Proc. Natl. Acad. Sci. U.S.A.">
        <title>Lipid metabolic changes in an early divergent fungus govern the establishment of a mutualistic symbiosis with endobacteria.</title>
        <authorList>
            <person name="Lastovetsky O.A."/>
            <person name="Gaspar M.L."/>
            <person name="Mondo S.J."/>
            <person name="LaButti K.M."/>
            <person name="Sandor L."/>
            <person name="Grigoriev I.V."/>
            <person name="Henry S.A."/>
            <person name="Pawlowska T.E."/>
        </authorList>
    </citation>
    <scope>NUCLEOTIDE SEQUENCE [LARGE SCALE GENOMIC DNA]</scope>
    <source>
        <strain evidence="1 2">ATCC 11559</strain>
    </source>
</reference>
<protein>
    <submittedName>
        <fullName evidence="1">Uncharacterized protein</fullName>
    </submittedName>
</protein>
<dbReference type="VEuPathDB" id="FungiDB:BCV72DRAFT_248219"/>
<evidence type="ECO:0000313" key="2">
    <source>
        <dbReference type="Proteomes" id="UP000242381"/>
    </source>
</evidence>
<dbReference type="EMBL" id="KV921373">
    <property type="protein sequence ID" value="ORE16848.1"/>
    <property type="molecule type" value="Genomic_DNA"/>
</dbReference>
<dbReference type="AlphaFoldDB" id="A0A1X0RY75"/>
<dbReference type="Proteomes" id="UP000242381">
    <property type="component" value="Unassembled WGS sequence"/>
</dbReference>
<accession>A0A1X0RY75</accession>
<name>A0A1X0RY75_RHIZD</name>
<proteinExistence type="predicted"/>